<feature type="domain" description="Cytochrome C biogenesis protein transmembrane" evidence="8">
    <location>
        <begin position="9"/>
        <end position="220"/>
    </location>
</feature>
<dbReference type="AlphaFoldDB" id="A0A1H3DVH1"/>
<feature type="transmembrane region" description="Helical" evidence="7">
    <location>
        <begin position="207"/>
        <end position="232"/>
    </location>
</feature>
<dbReference type="PANTHER" id="PTHR31272:SF4">
    <property type="entry name" value="CYTOCHROME C-TYPE BIOGENESIS PROTEIN HI_1454-RELATED"/>
    <property type="match status" value="1"/>
</dbReference>
<feature type="transmembrane region" description="Helical" evidence="7">
    <location>
        <begin position="54"/>
        <end position="82"/>
    </location>
</feature>
<dbReference type="STRING" id="60137.SAMN04488041_11326"/>
<evidence type="ECO:0000313" key="9">
    <source>
        <dbReference type="EMBL" id="SDX70533.1"/>
    </source>
</evidence>
<evidence type="ECO:0000256" key="2">
    <source>
        <dbReference type="ARBA" id="ARBA00006143"/>
    </source>
</evidence>
<keyword evidence="5 7" id="KW-1133">Transmembrane helix</keyword>
<protein>
    <submittedName>
        <fullName evidence="9">Cytochrome c-type biogenesis protein</fullName>
    </submittedName>
</protein>
<proteinExistence type="inferred from homology"/>
<dbReference type="GeneID" id="94022449"/>
<dbReference type="RefSeq" id="WP_005848477.1">
    <property type="nucleotide sequence ID" value="NZ_CP160836.1"/>
</dbReference>
<evidence type="ECO:0000256" key="1">
    <source>
        <dbReference type="ARBA" id="ARBA00004141"/>
    </source>
</evidence>
<evidence type="ECO:0000313" key="10">
    <source>
        <dbReference type="Proteomes" id="UP000183076"/>
    </source>
</evidence>
<gene>
    <name evidence="9" type="ORF">SAMN04488041_11326</name>
</gene>
<feature type="transmembrane region" description="Helical" evidence="7">
    <location>
        <begin position="165"/>
        <end position="186"/>
    </location>
</feature>
<evidence type="ECO:0000256" key="6">
    <source>
        <dbReference type="ARBA" id="ARBA00023136"/>
    </source>
</evidence>
<evidence type="ECO:0000256" key="4">
    <source>
        <dbReference type="ARBA" id="ARBA00022748"/>
    </source>
</evidence>
<feature type="transmembrane region" description="Helical" evidence="7">
    <location>
        <begin position="88"/>
        <end position="107"/>
    </location>
</feature>
<keyword evidence="6 7" id="KW-0472">Membrane</keyword>
<comment type="similarity">
    <text evidence="2">Belongs to the DsbD family.</text>
</comment>
<reference evidence="10" key="1">
    <citation type="submission" date="2016-10" db="EMBL/GenBank/DDBJ databases">
        <authorList>
            <person name="Varghese N."/>
            <person name="Submissions S."/>
        </authorList>
    </citation>
    <scope>NUCLEOTIDE SEQUENCE [LARGE SCALE GENOMIC DNA]</scope>
    <source>
        <strain evidence="10">DSM 10014</strain>
    </source>
</reference>
<keyword evidence="3 7" id="KW-0812">Transmembrane</keyword>
<evidence type="ECO:0000256" key="3">
    <source>
        <dbReference type="ARBA" id="ARBA00022692"/>
    </source>
</evidence>
<dbReference type="PANTHER" id="PTHR31272">
    <property type="entry name" value="CYTOCHROME C-TYPE BIOGENESIS PROTEIN HI_1454-RELATED"/>
    <property type="match status" value="1"/>
</dbReference>
<name>A0A1H3DVH1_9RHOB</name>
<evidence type="ECO:0000256" key="7">
    <source>
        <dbReference type="SAM" id="Phobius"/>
    </source>
</evidence>
<dbReference type="EMBL" id="FNNB01000013">
    <property type="protein sequence ID" value="SDX70533.1"/>
    <property type="molecule type" value="Genomic_DNA"/>
</dbReference>
<feature type="transmembrane region" description="Helical" evidence="7">
    <location>
        <begin position="128"/>
        <end position="153"/>
    </location>
</feature>
<feature type="transmembrane region" description="Helical" evidence="7">
    <location>
        <begin position="6"/>
        <end position="33"/>
    </location>
</feature>
<dbReference type="Proteomes" id="UP000183076">
    <property type="component" value="Unassembled WGS sequence"/>
</dbReference>
<organism evidence="9 10">
    <name type="scientific">Sulfitobacter pontiacus</name>
    <dbReference type="NCBI Taxonomy" id="60137"/>
    <lineage>
        <taxon>Bacteria</taxon>
        <taxon>Pseudomonadati</taxon>
        <taxon>Pseudomonadota</taxon>
        <taxon>Alphaproteobacteria</taxon>
        <taxon>Rhodobacterales</taxon>
        <taxon>Roseobacteraceae</taxon>
        <taxon>Sulfitobacter</taxon>
    </lineage>
</organism>
<keyword evidence="4" id="KW-0201">Cytochrome c-type biogenesis</keyword>
<evidence type="ECO:0000259" key="8">
    <source>
        <dbReference type="Pfam" id="PF02683"/>
    </source>
</evidence>
<dbReference type="GO" id="GO:0016020">
    <property type="term" value="C:membrane"/>
    <property type="evidence" value="ECO:0007669"/>
    <property type="project" value="UniProtKB-SubCell"/>
</dbReference>
<sequence length="242" mass="25203">MLDVSSLGVIAALLAGTISFVSPCVLPLVPGYVSYIAGRTGAAGAERSRSQAVWLSFCFVLGFSTIFMALGASATALGQALLRWRFELNLIGGAVVILFGLFMLGAARVQTMERDLRFNLDLPGGQPVAAYVLGLAFGFGWTPCIGPILGAILTASAASATISEGVWLLGIYSAGLGVPFLIVAAFTDQVATRLRTIGAVGRRLHQVAGAVMVLMGIGMMTGQLSAFSWWLLETFPILGAIG</sequence>
<dbReference type="InterPro" id="IPR051790">
    <property type="entry name" value="Cytochrome_c-biogenesis_DsbD"/>
</dbReference>
<dbReference type="InterPro" id="IPR003834">
    <property type="entry name" value="Cyt_c_assmbl_TM_dom"/>
</dbReference>
<dbReference type="Pfam" id="PF02683">
    <property type="entry name" value="DsbD_TM"/>
    <property type="match status" value="1"/>
</dbReference>
<accession>A0A1H3DVH1</accession>
<dbReference type="GO" id="GO:0017004">
    <property type="term" value="P:cytochrome complex assembly"/>
    <property type="evidence" value="ECO:0007669"/>
    <property type="project" value="UniProtKB-KW"/>
</dbReference>
<evidence type="ECO:0000256" key="5">
    <source>
        <dbReference type="ARBA" id="ARBA00022989"/>
    </source>
</evidence>
<comment type="subcellular location">
    <subcellularLocation>
        <location evidence="1">Membrane</location>
        <topology evidence="1">Multi-pass membrane protein</topology>
    </subcellularLocation>
</comment>